<dbReference type="Proteomes" id="UP000683139">
    <property type="component" value="Unassembled WGS sequence"/>
</dbReference>
<evidence type="ECO:0000256" key="6">
    <source>
        <dbReference type="ARBA" id="ARBA00022679"/>
    </source>
</evidence>
<dbReference type="InterPro" id="IPR003594">
    <property type="entry name" value="HATPase_dom"/>
</dbReference>
<dbReference type="GO" id="GO:0000155">
    <property type="term" value="F:phosphorelay sensor kinase activity"/>
    <property type="evidence" value="ECO:0007669"/>
    <property type="project" value="InterPro"/>
</dbReference>
<reference evidence="15" key="1">
    <citation type="submission" date="2021-03" db="EMBL/GenBank/DDBJ databases">
        <title>Antimicrobial resistance genes in bacteria isolated from Japanese honey, and their potential for conferring macrolide and lincosamide resistance in the American foulbrood pathogen Paenibacillus larvae.</title>
        <authorList>
            <person name="Okamoto M."/>
            <person name="Kumagai M."/>
            <person name="Kanamori H."/>
            <person name="Takamatsu D."/>
        </authorList>
    </citation>
    <scope>NUCLEOTIDE SEQUENCE</scope>
    <source>
        <strain evidence="15">J40TS1</strain>
    </source>
</reference>
<dbReference type="PROSITE" id="PS50109">
    <property type="entry name" value="HIS_KIN"/>
    <property type="match status" value="1"/>
</dbReference>
<accession>A0A919YMK0</accession>
<evidence type="ECO:0000256" key="2">
    <source>
        <dbReference type="ARBA" id="ARBA00004651"/>
    </source>
</evidence>
<evidence type="ECO:0000313" key="16">
    <source>
        <dbReference type="Proteomes" id="UP000683139"/>
    </source>
</evidence>
<evidence type="ECO:0000259" key="14">
    <source>
        <dbReference type="PROSITE" id="PS50885"/>
    </source>
</evidence>
<gene>
    <name evidence="15" type="primary">yesM_1</name>
    <name evidence="15" type="ORF">J40TS1_05560</name>
</gene>
<dbReference type="SMART" id="SM00304">
    <property type="entry name" value="HAMP"/>
    <property type="match status" value="1"/>
</dbReference>
<keyword evidence="4" id="KW-1003">Cell membrane</keyword>
<keyword evidence="8 15" id="KW-0418">Kinase</keyword>
<dbReference type="PANTHER" id="PTHR34220">
    <property type="entry name" value="SENSOR HISTIDINE KINASE YPDA"/>
    <property type="match status" value="1"/>
</dbReference>
<keyword evidence="7" id="KW-0547">Nucleotide-binding</keyword>
<dbReference type="InterPro" id="IPR004358">
    <property type="entry name" value="Sig_transdc_His_kin-like_C"/>
</dbReference>
<evidence type="ECO:0000259" key="13">
    <source>
        <dbReference type="PROSITE" id="PS50109"/>
    </source>
</evidence>
<dbReference type="InterPro" id="IPR010559">
    <property type="entry name" value="Sig_transdc_His_kin_internal"/>
</dbReference>
<protein>
    <recommendedName>
        <fullName evidence="3">histidine kinase</fullName>
        <ecNumber evidence="3">2.7.13.3</ecNumber>
    </recommendedName>
</protein>
<evidence type="ECO:0000256" key="5">
    <source>
        <dbReference type="ARBA" id="ARBA00022553"/>
    </source>
</evidence>
<dbReference type="InterPro" id="IPR036890">
    <property type="entry name" value="HATPase_C_sf"/>
</dbReference>
<name>A0A919YMK0_9BACL</name>
<comment type="catalytic activity">
    <reaction evidence="1">
        <text>ATP + protein L-histidine = ADP + protein N-phospho-L-histidine.</text>
        <dbReference type="EC" id="2.7.13.3"/>
    </reaction>
</comment>
<dbReference type="SUPFAM" id="SSF55874">
    <property type="entry name" value="ATPase domain of HSP90 chaperone/DNA topoisomerase II/histidine kinase"/>
    <property type="match status" value="1"/>
</dbReference>
<sequence>MGSIISLLSNMKIKYKIFVLIAALMVSVILLTNVAHTFAFKAYDELVYQQSSKALGISSLGMESELRKISALSYNVVTDSAIQEYLWDIRNAETDYVSYVSYTKIRQRLVDLGALDKYVLSLQLYDVNNKEYTVGARPITLNEDRLQRLNDEAHAFKGGISWTAPDENDNVLTAVRNIRRYQDLSLESLGTLAIRIDVNRLFSDYVNGIDHEDATFIILKGDDEIVYPEQAQLDLQTLTDLRDQEHRYKIVREDGKAYFLTYRSSAFTDWTYFTAMPYDTIFYTTDRAKTIVLVVYLALFLIAVVVVLQLSKRITDPLEKLTLKMRRVQLGNFDYIEDGNEVIAMDEVGQIQRHFRIMLQRINELIQENYVKQLTIKDTQFKALQAQINPHFLYNTLESINWMAKMSKQEQISQMVESLGALLRLSISEKESVISFQRELDIVNHYLVIQKLRFDERLDFSLQVPEHLTSCSVPKLSVQPIIENAIHYALEPNIEPCKIVLSAHVSDDCLHIAVEDNGPGMSESFLDKLNRGEIKPKGTGLGLQNIKERIKMLYGEQYGVEIESASEQGTKVTLILPYIVRDEDV</sequence>
<dbReference type="Pfam" id="PF06580">
    <property type="entry name" value="His_kinase"/>
    <property type="match status" value="1"/>
</dbReference>
<feature type="transmembrane region" description="Helical" evidence="12">
    <location>
        <begin position="291"/>
        <end position="310"/>
    </location>
</feature>
<evidence type="ECO:0000256" key="10">
    <source>
        <dbReference type="ARBA" id="ARBA00023012"/>
    </source>
</evidence>
<dbReference type="GO" id="GO:0005886">
    <property type="term" value="C:plasma membrane"/>
    <property type="evidence" value="ECO:0007669"/>
    <property type="project" value="UniProtKB-SubCell"/>
</dbReference>
<keyword evidence="12" id="KW-1133">Transmembrane helix</keyword>
<proteinExistence type="predicted"/>
<keyword evidence="10" id="KW-0902">Two-component regulatory system</keyword>
<evidence type="ECO:0000256" key="9">
    <source>
        <dbReference type="ARBA" id="ARBA00022840"/>
    </source>
</evidence>
<dbReference type="InterPro" id="IPR050640">
    <property type="entry name" value="Bact_2-comp_sensor_kinase"/>
</dbReference>
<evidence type="ECO:0000256" key="1">
    <source>
        <dbReference type="ARBA" id="ARBA00000085"/>
    </source>
</evidence>
<keyword evidence="5" id="KW-0597">Phosphoprotein</keyword>
<evidence type="ECO:0000256" key="4">
    <source>
        <dbReference type="ARBA" id="ARBA00022475"/>
    </source>
</evidence>
<dbReference type="EC" id="2.7.13.3" evidence="3"/>
<keyword evidence="9" id="KW-0067">ATP-binding</keyword>
<dbReference type="InterPro" id="IPR003660">
    <property type="entry name" value="HAMP_dom"/>
</dbReference>
<evidence type="ECO:0000256" key="8">
    <source>
        <dbReference type="ARBA" id="ARBA00022777"/>
    </source>
</evidence>
<evidence type="ECO:0000256" key="3">
    <source>
        <dbReference type="ARBA" id="ARBA00012438"/>
    </source>
</evidence>
<comment type="subcellular location">
    <subcellularLocation>
        <location evidence="2">Cell membrane</location>
        <topology evidence="2">Multi-pass membrane protein</topology>
    </subcellularLocation>
</comment>
<feature type="domain" description="Histidine kinase" evidence="13">
    <location>
        <begin position="481"/>
        <end position="580"/>
    </location>
</feature>
<dbReference type="AlphaFoldDB" id="A0A919YMK0"/>
<dbReference type="SMART" id="SM00387">
    <property type="entry name" value="HATPase_c"/>
    <property type="match status" value="1"/>
</dbReference>
<dbReference type="PANTHER" id="PTHR34220:SF7">
    <property type="entry name" value="SENSOR HISTIDINE KINASE YPDA"/>
    <property type="match status" value="1"/>
</dbReference>
<keyword evidence="11 12" id="KW-0472">Membrane</keyword>
<dbReference type="EMBL" id="BOSE01000001">
    <property type="protein sequence ID" value="GIP14914.1"/>
    <property type="molecule type" value="Genomic_DNA"/>
</dbReference>
<dbReference type="PRINTS" id="PR00344">
    <property type="entry name" value="BCTRLSENSOR"/>
</dbReference>
<organism evidence="15 16">
    <name type="scientific">Paenibacillus montaniterrae</name>
    <dbReference type="NCBI Taxonomy" id="429341"/>
    <lineage>
        <taxon>Bacteria</taxon>
        <taxon>Bacillati</taxon>
        <taxon>Bacillota</taxon>
        <taxon>Bacilli</taxon>
        <taxon>Bacillales</taxon>
        <taxon>Paenibacillaceae</taxon>
        <taxon>Paenibacillus</taxon>
    </lineage>
</organism>
<keyword evidence="12" id="KW-0812">Transmembrane</keyword>
<evidence type="ECO:0000256" key="11">
    <source>
        <dbReference type="ARBA" id="ARBA00023136"/>
    </source>
</evidence>
<dbReference type="Pfam" id="PF00672">
    <property type="entry name" value="HAMP"/>
    <property type="match status" value="1"/>
</dbReference>
<evidence type="ECO:0000256" key="7">
    <source>
        <dbReference type="ARBA" id="ARBA00022741"/>
    </source>
</evidence>
<evidence type="ECO:0000256" key="12">
    <source>
        <dbReference type="SAM" id="Phobius"/>
    </source>
</evidence>
<dbReference type="CDD" id="cd06225">
    <property type="entry name" value="HAMP"/>
    <property type="match status" value="1"/>
</dbReference>
<keyword evidence="16" id="KW-1185">Reference proteome</keyword>
<feature type="domain" description="HAMP" evidence="14">
    <location>
        <begin position="312"/>
        <end position="367"/>
    </location>
</feature>
<dbReference type="GO" id="GO:0005524">
    <property type="term" value="F:ATP binding"/>
    <property type="evidence" value="ECO:0007669"/>
    <property type="project" value="UniProtKB-KW"/>
</dbReference>
<dbReference type="Gene3D" id="3.30.565.10">
    <property type="entry name" value="Histidine kinase-like ATPase, C-terminal domain"/>
    <property type="match status" value="1"/>
</dbReference>
<dbReference type="InterPro" id="IPR005467">
    <property type="entry name" value="His_kinase_dom"/>
</dbReference>
<dbReference type="PROSITE" id="PS50885">
    <property type="entry name" value="HAMP"/>
    <property type="match status" value="1"/>
</dbReference>
<evidence type="ECO:0000313" key="15">
    <source>
        <dbReference type="EMBL" id="GIP14914.1"/>
    </source>
</evidence>
<comment type="caution">
    <text evidence="15">The sequence shown here is derived from an EMBL/GenBank/DDBJ whole genome shotgun (WGS) entry which is preliminary data.</text>
</comment>
<keyword evidence="6" id="KW-0808">Transferase</keyword>
<dbReference type="Pfam" id="PF02518">
    <property type="entry name" value="HATPase_c"/>
    <property type="match status" value="1"/>
</dbReference>
<dbReference type="Gene3D" id="6.10.340.10">
    <property type="match status" value="1"/>
</dbReference>